<name>A0A2X1BEI8_BREVE</name>
<evidence type="ECO:0000313" key="2">
    <source>
        <dbReference type="Proteomes" id="UP000251186"/>
    </source>
</evidence>
<proteinExistence type="predicted"/>
<organism evidence="1 2">
    <name type="scientific">Brevundimonas vesicularis</name>
    <name type="common">Pseudomonas vesicularis</name>
    <dbReference type="NCBI Taxonomy" id="41276"/>
    <lineage>
        <taxon>Bacteria</taxon>
        <taxon>Pseudomonadati</taxon>
        <taxon>Pseudomonadota</taxon>
        <taxon>Alphaproteobacteria</taxon>
        <taxon>Caulobacterales</taxon>
        <taxon>Caulobacteraceae</taxon>
        <taxon>Brevundimonas</taxon>
    </lineage>
</organism>
<dbReference type="AlphaFoldDB" id="A0A2X1BEI8"/>
<dbReference type="EMBL" id="UAQP01000014">
    <property type="protein sequence ID" value="SPU54459.1"/>
    <property type="molecule type" value="Genomic_DNA"/>
</dbReference>
<dbReference type="Proteomes" id="UP000251186">
    <property type="component" value="Unassembled WGS sequence"/>
</dbReference>
<dbReference type="RefSeq" id="WP_112862659.1">
    <property type="nucleotide sequence ID" value="NZ_UAQP01000014.1"/>
</dbReference>
<accession>A0A2X1BEI8</accession>
<gene>
    <name evidence="1" type="ORF">NCTC11166_01840</name>
</gene>
<sequence length="74" mass="8222">MRMPLRFASLGGVQLNIYEFHFFDEADRRPLLDFFDGADDASALEAARTQLSHHASCAGVEVLEAGRLVGRVTR</sequence>
<protein>
    <submittedName>
        <fullName evidence="1">Uncharacterized protein</fullName>
    </submittedName>
</protein>
<reference evidence="1 2" key="1">
    <citation type="submission" date="2018-06" db="EMBL/GenBank/DDBJ databases">
        <authorList>
            <consortium name="Pathogen Informatics"/>
            <person name="Doyle S."/>
        </authorList>
    </citation>
    <scope>NUCLEOTIDE SEQUENCE [LARGE SCALE GENOMIC DNA]</scope>
    <source>
        <strain evidence="1 2">NCTC11166</strain>
    </source>
</reference>
<evidence type="ECO:0000313" key="1">
    <source>
        <dbReference type="EMBL" id="SPU54459.1"/>
    </source>
</evidence>